<keyword evidence="3" id="KW-1185">Reference proteome</keyword>
<proteinExistence type="predicted"/>
<dbReference type="RefSeq" id="XP_067485296.1">
    <property type="nucleotide sequence ID" value="XM_067622189.1"/>
</dbReference>
<evidence type="ECO:0000313" key="2">
    <source>
        <dbReference type="EMBL" id="OJJ78049.1"/>
    </source>
</evidence>
<accession>A0A1L9V2K6</accession>
<dbReference type="Proteomes" id="UP000184499">
    <property type="component" value="Unassembled WGS sequence"/>
</dbReference>
<evidence type="ECO:0000256" key="1">
    <source>
        <dbReference type="SAM" id="MobiDB-lite"/>
    </source>
</evidence>
<feature type="region of interest" description="Disordered" evidence="1">
    <location>
        <begin position="103"/>
        <end position="132"/>
    </location>
</feature>
<protein>
    <submittedName>
        <fullName evidence="2">Uncharacterized protein</fullName>
    </submittedName>
</protein>
<name>A0A1L9V2K6_ASPBC</name>
<dbReference type="VEuPathDB" id="FungiDB:ASPBRDRAFT_255669"/>
<evidence type="ECO:0000313" key="3">
    <source>
        <dbReference type="Proteomes" id="UP000184499"/>
    </source>
</evidence>
<dbReference type="EMBL" id="KV878679">
    <property type="protein sequence ID" value="OJJ78049.1"/>
    <property type="molecule type" value="Genomic_DNA"/>
</dbReference>
<dbReference type="GeneID" id="93574677"/>
<organism evidence="2 3">
    <name type="scientific">Aspergillus brasiliensis (strain CBS 101740 / IMI 381727 / IBT 21946)</name>
    <dbReference type="NCBI Taxonomy" id="767769"/>
    <lineage>
        <taxon>Eukaryota</taxon>
        <taxon>Fungi</taxon>
        <taxon>Dikarya</taxon>
        <taxon>Ascomycota</taxon>
        <taxon>Pezizomycotina</taxon>
        <taxon>Eurotiomycetes</taxon>
        <taxon>Eurotiomycetidae</taxon>
        <taxon>Eurotiales</taxon>
        <taxon>Aspergillaceae</taxon>
        <taxon>Aspergillus</taxon>
        <taxon>Aspergillus subgen. Circumdati</taxon>
    </lineage>
</organism>
<sequence>MGRDRGHYRRLAWVKTYVVNMMSAINSPVPSMYMISWHRLVPVLWCHSISTVRNSLRTSLICCCCCCCELLTHQHCCLEHFCPACLQPATIGSSVTCSPPLGPDKSSYRHHRTDRSQATTKQTIPPPKSGVDYHPLSAKRHDVSTGLWTDICIRRSPQNGKSRRQIMSDGMPLDLNNDRRSVAGLRESCSVGLEWGRAGGGEGEFRCTTDRGGLLVGLPCMMKLPDLSRGSCFLSYPVLNA</sequence>
<reference evidence="3" key="1">
    <citation type="journal article" date="2017" name="Genome Biol.">
        <title>Comparative genomics reveals high biological diversity and specific adaptations in the industrially and medically important fungal genus Aspergillus.</title>
        <authorList>
            <person name="de Vries R.P."/>
            <person name="Riley R."/>
            <person name="Wiebenga A."/>
            <person name="Aguilar-Osorio G."/>
            <person name="Amillis S."/>
            <person name="Uchima C.A."/>
            <person name="Anderluh G."/>
            <person name="Asadollahi M."/>
            <person name="Askin M."/>
            <person name="Barry K."/>
            <person name="Battaglia E."/>
            <person name="Bayram O."/>
            <person name="Benocci T."/>
            <person name="Braus-Stromeyer S.A."/>
            <person name="Caldana C."/>
            <person name="Canovas D."/>
            <person name="Cerqueira G.C."/>
            <person name="Chen F."/>
            <person name="Chen W."/>
            <person name="Choi C."/>
            <person name="Clum A."/>
            <person name="Dos Santos R.A."/>
            <person name="Damasio A.R."/>
            <person name="Diallinas G."/>
            <person name="Emri T."/>
            <person name="Fekete E."/>
            <person name="Flipphi M."/>
            <person name="Freyberg S."/>
            <person name="Gallo A."/>
            <person name="Gournas C."/>
            <person name="Habgood R."/>
            <person name="Hainaut M."/>
            <person name="Harispe M.L."/>
            <person name="Henrissat B."/>
            <person name="Hilden K.S."/>
            <person name="Hope R."/>
            <person name="Hossain A."/>
            <person name="Karabika E."/>
            <person name="Karaffa L."/>
            <person name="Karanyi Z."/>
            <person name="Krasevec N."/>
            <person name="Kuo A."/>
            <person name="Kusch H."/>
            <person name="LaButti K."/>
            <person name="Lagendijk E.L."/>
            <person name="Lapidus A."/>
            <person name="Levasseur A."/>
            <person name="Lindquist E."/>
            <person name="Lipzen A."/>
            <person name="Logrieco A.F."/>
            <person name="MacCabe A."/>
            <person name="Maekelae M.R."/>
            <person name="Malavazi I."/>
            <person name="Melin P."/>
            <person name="Meyer V."/>
            <person name="Mielnichuk N."/>
            <person name="Miskei M."/>
            <person name="Molnar A.P."/>
            <person name="Mule G."/>
            <person name="Ngan C.Y."/>
            <person name="Orejas M."/>
            <person name="Orosz E."/>
            <person name="Ouedraogo J.P."/>
            <person name="Overkamp K.M."/>
            <person name="Park H.-S."/>
            <person name="Perrone G."/>
            <person name="Piumi F."/>
            <person name="Punt P.J."/>
            <person name="Ram A.F."/>
            <person name="Ramon A."/>
            <person name="Rauscher S."/>
            <person name="Record E."/>
            <person name="Riano-Pachon D.M."/>
            <person name="Robert V."/>
            <person name="Roehrig J."/>
            <person name="Ruller R."/>
            <person name="Salamov A."/>
            <person name="Salih N.S."/>
            <person name="Samson R.A."/>
            <person name="Sandor E."/>
            <person name="Sanguinetti M."/>
            <person name="Schuetze T."/>
            <person name="Sepcic K."/>
            <person name="Shelest E."/>
            <person name="Sherlock G."/>
            <person name="Sophianopoulou V."/>
            <person name="Squina F.M."/>
            <person name="Sun H."/>
            <person name="Susca A."/>
            <person name="Todd R.B."/>
            <person name="Tsang A."/>
            <person name="Unkles S.E."/>
            <person name="van de Wiele N."/>
            <person name="van Rossen-Uffink D."/>
            <person name="Oliveira J.V."/>
            <person name="Vesth T.C."/>
            <person name="Visser J."/>
            <person name="Yu J.-H."/>
            <person name="Zhou M."/>
            <person name="Andersen M.R."/>
            <person name="Archer D.B."/>
            <person name="Baker S.E."/>
            <person name="Benoit I."/>
            <person name="Brakhage A.A."/>
            <person name="Braus G.H."/>
            <person name="Fischer R."/>
            <person name="Frisvad J.C."/>
            <person name="Goldman G.H."/>
            <person name="Houbraken J."/>
            <person name="Oakley B."/>
            <person name="Pocsi I."/>
            <person name="Scazzocchio C."/>
            <person name="Seiboth B."/>
            <person name="vanKuyk P.A."/>
            <person name="Wortman J."/>
            <person name="Dyer P.S."/>
            <person name="Grigoriev I.V."/>
        </authorList>
    </citation>
    <scope>NUCLEOTIDE SEQUENCE [LARGE SCALE GENOMIC DNA]</scope>
    <source>
        <strain evidence="3">CBS 101740 / IMI 381727 / IBT 21946</strain>
    </source>
</reference>
<gene>
    <name evidence="2" type="ORF">ASPBRDRAFT_255669</name>
</gene>
<dbReference type="AlphaFoldDB" id="A0A1L9V2K6"/>